<accession>A0ABT2PL73</accession>
<dbReference type="RefSeq" id="WP_261500438.1">
    <property type="nucleotide sequence ID" value="NZ_JAODYH010000004.1"/>
</dbReference>
<reference evidence="6 7" key="1">
    <citation type="submission" date="2022-09" db="EMBL/GenBank/DDBJ databases">
        <title>Draft genome of isolate Be4.</title>
        <authorList>
            <person name="Sanchez-Castro I."/>
            <person name="Martinez-Rodriguez P."/>
            <person name="Descostes M."/>
            <person name="Merroun M."/>
        </authorList>
    </citation>
    <scope>NUCLEOTIDE SEQUENCE [LARGE SCALE GENOMIC DNA]</scope>
    <source>
        <strain evidence="6 7">Be4</strain>
    </source>
</reference>
<sequence>MPETHWIAAGAADALAPGARKLVFVPGGESIIVYHLNGRFYALENSCPHAGAALSGSACVDHVISCPAHGLRFDVRNGQCLASAGMRIPSYGVVIEDGQLWLQPPEPLA</sequence>
<keyword evidence="3" id="KW-0408">Iron</keyword>
<evidence type="ECO:0000256" key="4">
    <source>
        <dbReference type="ARBA" id="ARBA00023014"/>
    </source>
</evidence>
<evidence type="ECO:0000313" key="6">
    <source>
        <dbReference type="EMBL" id="MCT9811230.1"/>
    </source>
</evidence>
<dbReference type="PANTHER" id="PTHR21496:SF23">
    <property type="entry name" value="3-PHENYLPROPIONATE_CINNAMIC ACID DIOXYGENASE FERREDOXIN SUBUNIT"/>
    <property type="match status" value="1"/>
</dbReference>
<keyword evidence="2" id="KW-0479">Metal-binding</keyword>
<evidence type="ECO:0000256" key="3">
    <source>
        <dbReference type="ARBA" id="ARBA00023004"/>
    </source>
</evidence>
<dbReference type="Gene3D" id="2.102.10.10">
    <property type="entry name" value="Rieske [2Fe-2S] iron-sulphur domain"/>
    <property type="match status" value="1"/>
</dbReference>
<dbReference type="PANTHER" id="PTHR21496">
    <property type="entry name" value="FERREDOXIN-RELATED"/>
    <property type="match status" value="1"/>
</dbReference>
<organism evidence="6 7">
    <name type="scientific">Acidovorax bellezanensis</name>
    <dbReference type="NCBI Taxonomy" id="2976702"/>
    <lineage>
        <taxon>Bacteria</taxon>
        <taxon>Pseudomonadati</taxon>
        <taxon>Pseudomonadota</taxon>
        <taxon>Betaproteobacteria</taxon>
        <taxon>Burkholderiales</taxon>
        <taxon>Comamonadaceae</taxon>
        <taxon>Acidovorax</taxon>
    </lineage>
</organism>
<feature type="domain" description="Rieske" evidence="5">
    <location>
        <begin position="7"/>
        <end position="102"/>
    </location>
</feature>
<comment type="caution">
    <text evidence="6">The sequence shown here is derived from an EMBL/GenBank/DDBJ whole genome shotgun (WGS) entry which is preliminary data.</text>
</comment>
<dbReference type="Pfam" id="PF00355">
    <property type="entry name" value="Rieske"/>
    <property type="match status" value="1"/>
</dbReference>
<dbReference type="EMBL" id="JAODYH010000004">
    <property type="protein sequence ID" value="MCT9811230.1"/>
    <property type="molecule type" value="Genomic_DNA"/>
</dbReference>
<dbReference type="InterPro" id="IPR017941">
    <property type="entry name" value="Rieske_2Fe-2S"/>
</dbReference>
<evidence type="ECO:0000259" key="5">
    <source>
        <dbReference type="PROSITE" id="PS51296"/>
    </source>
</evidence>
<dbReference type="InterPro" id="IPR036922">
    <property type="entry name" value="Rieske_2Fe-2S_sf"/>
</dbReference>
<protein>
    <submittedName>
        <fullName evidence="6">Nitrite reductase (NAD(P)H) small subunit</fullName>
    </submittedName>
</protein>
<dbReference type="Proteomes" id="UP001525968">
    <property type="component" value="Unassembled WGS sequence"/>
</dbReference>
<dbReference type="SUPFAM" id="SSF50022">
    <property type="entry name" value="ISP domain"/>
    <property type="match status" value="1"/>
</dbReference>
<name>A0ABT2PL73_9BURK</name>
<keyword evidence="7" id="KW-1185">Reference proteome</keyword>
<evidence type="ECO:0000256" key="1">
    <source>
        <dbReference type="ARBA" id="ARBA00022714"/>
    </source>
</evidence>
<keyword evidence="1" id="KW-0001">2Fe-2S</keyword>
<keyword evidence="4" id="KW-0411">Iron-sulfur</keyword>
<proteinExistence type="predicted"/>
<evidence type="ECO:0000313" key="7">
    <source>
        <dbReference type="Proteomes" id="UP001525968"/>
    </source>
</evidence>
<gene>
    <name evidence="6" type="ORF">N0K08_11335</name>
</gene>
<evidence type="ECO:0000256" key="2">
    <source>
        <dbReference type="ARBA" id="ARBA00022723"/>
    </source>
</evidence>
<dbReference type="PROSITE" id="PS51296">
    <property type="entry name" value="RIESKE"/>
    <property type="match status" value="1"/>
</dbReference>